<feature type="compositionally biased region" description="Basic and acidic residues" evidence="1">
    <location>
        <begin position="33"/>
        <end position="50"/>
    </location>
</feature>
<gene>
    <name evidence="2" type="ORF">Pa4123_02280</name>
</gene>
<feature type="compositionally biased region" description="Basic and acidic residues" evidence="1">
    <location>
        <begin position="108"/>
        <end position="121"/>
    </location>
</feature>
<protein>
    <submittedName>
        <fullName evidence="2">Uncharacterized protein</fullName>
    </submittedName>
</protein>
<feature type="compositionally biased region" description="Basic and acidic residues" evidence="1">
    <location>
        <begin position="1"/>
        <end position="21"/>
    </location>
</feature>
<accession>A0ABQ5QN48</accession>
<feature type="region of interest" description="Disordered" evidence="1">
    <location>
        <begin position="97"/>
        <end position="128"/>
    </location>
</feature>
<reference evidence="2" key="1">
    <citation type="submission" date="2022-12" db="EMBL/GenBank/DDBJ databases">
        <title>New Phytohabitans aurantiacus sp. RD004123 nov., an actinomycete isolated from soil.</title>
        <authorList>
            <person name="Triningsih D.W."/>
            <person name="Harunari E."/>
            <person name="Igarashi Y."/>
        </authorList>
    </citation>
    <scope>NUCLEOTIDE SEQUENCE</scope>
    <source>
        <strain evidence="2">RD004123</strain>
    </source>
</reference>
<evidence type="ECO:0000256" key="1">
    <source>
        <dbReference type="SAM" id="MobiDB-lite"/>
    </source>
</evidence>
<dbReference type="EMBL" id="BSDI01000001">
    <property type="protein sequence ID" value="GLH94956.1"/>
    <property type="molecule type" value="Genomic_DNA"/>
</dbReference>
<dbReference type="Proteomes" id="UP001144280">
    <property type="component" value="Unassembled WGS sequence"/>
</dbReference>
<evidence type="ECO:0000313" key="3">
    <source>
        <dbReference type="Proteomes" id="UP001144280"/>
    </source>
</evidence>
<sequence length="128" mass="14628">MHGHVDERQHDAEHRRPAQRRERQRRGNPPCEECERRGGHGLHEAGRRSDPLPAPRATPGGWQGAPCGRKQGRAALRAVTSPAFFTGYREVEDLRTQEWAEGRTSQQGHHDEHPVRIDRHPLSSRYVP</sequence>
<comment type="caution">
    <text evidence="2">The sequence shown here is derived from an EMBL/GenBank/DDBJ whole genome shotgun (WGS) entry which is preliminary data.</text>
</comment>
<name>A0ABQ5QN48_9ACTN</name>
<keyword evidence="3" id="KW-1185">Reference proteome</keyword>
<evidence type="ECO:0000313" key="2">
    <source>
        <dbReference type="EMBL" id="GLH94956.1"/>
    </source>
</evidence>
<feature type="region of interest" description="Disordered" evidence="1">
    <location>
        <begin position="1"/>
        <end position="69"/>
    </location>
</feature>
<organism evidence="2 3">
    <name type="scientific">Phytohabitans aurantiacus</name>
    <dbReference type="NCBI Taxonomy" id="3016789"/>
    <lineage>
        <taxon>Bacteria</taxon>
        <taxon>Bacillati</taxon>
        <taxon>Actinomycetota</taxon>
        <taxon>Actinomycetes</taxon>
        <taxon>Micromonosporales</taxon>
        <taxon>Micromonosporaceae</taxon>
    </lineage>
</organism>
<proteinExistence type="predicted"/>